<name>A0A8S5RHK3_9VIRU</name>
<dbReference type="EMBL" id="BK059105">
    <property type="protein sequence ID" value="DAE30870.1"/>
    <property type="molecule type" value="Genomic_DNA"/>
</dbReference>
<accession>A0A8S5RHK3</accession>
<sequence>MIIIARSYRSSSGCPTSNRYWLIRNKRGKGIPPLL</sequence>
<protein>
    <submittedName>
        <fullName evidence="1">Uncharacterized protein</fullName>
    </submittedName>
</protein>
<proteinExistence type="predicted"/>
<evidence type="ECO:0000313" key="1">
    <source>
        <dbReference type="EMBL" id="DAE30870.1"/>
    </source>
</evidence>
<reference evidence="1" key="1">
    <citation type="journal article" date="2021" name="Proc. Natl. Acad. Sci. U.S.A.">
        <title>A Catalog of Tens of Thousands of Viruses from Human Metagenomes Reveals Hidden Associations with Chronic Diseases.</title>
        <authorList>
            <person name="Tisza M.J."/>
            <person name="Buck C.B."/>
        </authorList>
    </citation>
    <scope>NUCLEOTIDE SEQUENCE</scope>
    <source>
        <strain evidence="1">CtML55</strain>
    </source>
</reference>
<organism evidence="1">
    <name type="scientific">virus sp. ctML55</name>
    <dbReference type="NCBI Taxonomy" id="2827627"/>
    <lineage>
        <taxon>Viruses</taxon>
    </lineage>
</organism>